<dbReference type="InterPro" id="IPR014849">
    <property type="entry name" value="EKC/KEOPS_Gon7"/>
</dbReference>
<evidence type="ECO:0000256" key="13">
    <source>
        <dbReference type="ARBA" id="ARBA00025393"/>
    </source>
</evidence>
<evidence type="ECO:0000256" key="7">
    <source>
        <dbReference type="ARBA" id="ARBA00022694"/>
    </source>
</evidence>
<evidence type="ECO:0000256" key="2">
    <source>
        <dbReference type="ARBA" id="ARBA00004574"/>
    </source>
</evidence>
<dbReference type="Proteomes" id="UP001345013">
    <property type="component" value="Unassembled WGS sequence"/>
</dbReference>
<evidence type="ECO:0000256" key="9">
    <source>
        <dbReference type="ARBA" id="ARBA00023015"/>
    </source>
</evidence>
<evidence type="ECO:0000256" key="3">
    <source>
        <dbReference type="ARBA" id="ARBA00008529"/>
    </source>
</evidence>
<evidence type="ECO:0000256" key="1">
    <source>
        <dbReference type="ARBA" id="ARBA00004123"/>
    </source>
</evidence>
<keyword evidence="8" id="KW-0779">Telomere</keyword>
<keyword evidence="12" id="KW-0539">Nucleus</keyword>
<comment type="subcellular location">
    <subcellularLocation>
        <location evidence="2">Chromosome</location>
        <location evidence="2">Telomere</location>
    </subcellularLocation>
    <subcellularLocation>
        <location evidence="1">Nucleus</location>
    </subcellularLocation>
</comment>
<evidence type="ECO:0000313" key="16">
    <source>
        <dbReference type="Proteomes" id="UP001345013"/>
    </source>
</evidence>
<feature type="region of interest" description="Disordered" evidence="14">
    <location>
        <begin position="67"/>
        <end position="105"/>
    </location>
</feature>
<keyword evidence="16" id="KW-1185">Reference proteome</keyword>
<protein>
    <recommendedName>
        <fullName evidence="5">EKC/KEOPS complex subunit GON7</fullName>
    </recommendedName>
</protein>
<evidence type="ECO:0000256" key="6">
    <source>
        <dbReference type="ARBA" id="ARBA00022454"/>
    </source>
</evidence>
<sequence length="105" mass="11548">MSEEMNGTAPVSLRAVYNSPNDSKAFEKPLLSAKPIDTDSKVAFLSDLRASIKQLQDHVNTFLTAKMEDDKAASSSLADGGGIKKTNLRDEEEEEHYGEEKVDDE</sequence>
<accession>A0ABR0K3W5</accession>
<keyword evidence="6" id="KW-0158">Chromosome</keyword>
<evidence type="ECO:0000256" key="5">
    <source>
        <dbReference type="ARBA" id="ARBA00019746"/>
    </source>
</evidence>
<gene>
    <name evidence="15" type="ORF">LTR24_007132</name>
</gene>
<evidence type="ECO:0000256" key="14">
    <source>
        <dbReference type="SAM" id="MobiDB-lite"/>
    </source>
</evidence>
<keyword evidence="7" id="KW-0819">tRNA processing</keyword>
<evidence type="ECO:0000256" key="11">
    <source>
        <dbReference type="ARBA" id="ARBA00023163"/>
    </source>
</evidence>
<name>A0ABR0K3W5_9EURO</name>
<comment type="subunit">
    <text evidence="4">Component of the EKC/KEOPS complex composed of at least BUD32, CGI121, GON7, KAE1 and PCC1; the whole complex dimerizes.</text>
</comment>
<dbReference type="EMBL" id="JAVRRG010000102">
    <property type="protein sequence ID" value="KAK5086057.1"/>
    <property type="molecule type" value="Genomic_DNA"/>
</dbReference>
<reference evidence="15 16" key="1">
    <citation type="submission" date="2023-08" db="EMBL/GenBank/DDBJ databases">
        <title>Black Yeasts Isolated from many extreme environments.</title>
        <authorList>
            <person name="Coleine C."/>
            <person name="Stajich J.E."/>
            <person name="Selbmann L."/>
        </authorList>
    </citation>
    <scope>NUCLEOTIDE SEQUENCE [LARGE SCALE GENOMIC DNA]</scope>
    <source>
        <strain evidence="15 16">CCFEE 5885</strain>
    </source>
</reference>
<keyword evidence="9" id="KW-0805">Transcription regulation</keyword>
<organism evidence="15 16">
    <name type="scientific">Lithohypha guttulata</name>
    <dbReference type="NCBI Taxonomy" id="1690604"/>
    <lineage>
        <taxon>Eukaryota</taxon>
        <taxon>Fungi</taxon>
        <taxon>Dikarya</taxon>
        <taxon>Ascomycota</taxon>
        <taxon>Pezizomycotina</taxon>
        <taxon>Eurotiomycetes</taxon>
        <taxon>Chaetothyriomycetidae</taxon>
        <taxon>Chaetothyriales</taxon>
        <taxon>Trichomeriaceae</taxon>
        <taxon>Lithohypha</taxon>
    </lineage>
</organism>
<evidence type="ECO:0000256" key="10">
    <source>
        <dbReference type="ARBA" id="ARBA00023159"/>
    </source>
</evidence>
<evidence type="ECO:0000256" key="12">
    <source>
        <dbReference type="ARBA" id="ARBA00023242"/>
    </source>
</evidence>
<evidence type="ECO:0000256" key="4">
    <source>
        <dbReference type="ARBA" id="ARBA00011534"/>
    </source>
</evidence>
<evidence type="ECO:0000256" key="8">
    <source>
        <dbReference type="ARBA" id="ARBA00022895"/>
    </source>
</evidence>
<comment type="similarity">
    <text evidence="3">Belongs to the GON7 family.</text>
</comment>
<keyword evidence="10" id="KW-0010">Activator</keyword>
<dbReference type="Pfam" id="PF08738">
    <property type="entry name" value="Gon7"/>
    <property type="match status" value="1"/>
</dbReference>
<proteinExistence type="inferred from homology"/>
<evidence type="ECO:0000313" key="15">
    <source>
        <dbReference type="EMBL" id="KAK5086057.1"/>
    </source>
</evidence>
<comment type="function">
    <text evidence="13">Component of the EKC/KEOPS complex that is required for the formation of a threonylcarbamoyl group on adenosine at position 37 (t(6)A37) in tRNAs that read codons beginning with adenine. The complex is probably involved in the transfer of the threonylcarbamoyl moiety of threonylcarbamoyl-AMP (TC-AMP) to the N6 group of A37. GON7 likely plays a supporting role to the catalytic subunit KAE1 in the complex. The EKC/KEOPS complex also promotes both telomere uncapping and telomere elongation. The complex is required for efficient recruitment of transcriptional coactivators.</text>
</comment>
<comment type="caution">
    <text evidence="15">The sequence shown here is derived from an EMBL/GenBank/DDBJ whole genome shotgun (WGS) entry which is preliminary data.</text>
</comment>
<feature type="compositionally biased region" description="Acidic residues" evidence="14">
    <location>
        <begin position="90"/>
        <end position="105"/>
    </location>
</feature>
<keyword evidence="11" id="KW-0804">Transcription</keyword>